<evidence type="ECO:0000313" key="2">
    <source>
        <dbReference type="Proteomes" id="UP000247409"/>
    </source>
</evidence>
<gene>
    <name evidence="1" type="ORF">BWQ96_07691</name>
</gene>
<protein>
    <submittedName>
        <fullName evidence="1">Uncharacterized protein</fullName>
    </submittedName>
</protein>
<proteinExistence type="predicted"/>
<dbReference type="Proteomes" id="UP000247409">
    <property type="component" value="Unassembled WGS sequence"/>
</dbReference>
<sequence length="208" mass="24443">MRSEPSFQEKMKSLYEDTQVEKRFNEFGGILRYCLPQCPEVLLDARENRNAALQEAGRTNLIRFQTNKYPEVSDNFAHFKVELSEPEPFTKATIDLLNNHVENELQREWLSVSLLDKIRTLMRKDETVYMDKACQGIFDDIVAENLMRKVSWHQRFVAGEIRDEEDKESFSTWSELRRVDGVVPKFRKMKEGVLYVPLKVNFPLGDMV</sequence>
<comment type="caution">
    <text evidence="1">The sequence shown here is derived from an EMBL/GenBank/DDBJ whole genome shotgun (WGS) entry which is preliminary data.</text>
</comment>
<dbReference type="AlphaFoldDB" id="A0A2V3IKG8"/>
<dbReference type="EMBL" id="NBIV01000157">
    <property type="protein sequence ID" value="PXF42596.1"/>
    <property type="molecule type" value="Genomic_DNA"/>
</dbReference>
<name>A0A2V3IKG8_9FLOR</name>
<accession>A0A2V3IKG8</accession>
<keyword evidence="2" id="KW-1185">Reference proteome</keyword>
<reference evidence="1 2" key="1">
    <citation type="journal article" date="2018" name="Mol. Biol. Evol.">
        <title>Analysis of the draft genome of the red seaweed Gracilariopsis chorda provides insights into genome size evolution in Rhodophyta.</title>
        <authorList>
            <person name="Lee J."/>
            <person name="Yang E.C."/>
            <person name="Graf L."/>
            <person name="Yang J.H."/>
            <person name="Qiu H."/>
            <person name="Zel Zion U."/>
            <person name="Chan C.X."/>
            <person name="Stephens T.G."/>
            <person name="Weber A.P.M."/>
            <person name="Boo G.H."/>
            <person name="Boo S.M."/>
            <person name="Kim K.M."/>
            <person name="Shin Y."/>
            <person name="Jung M."/>
            <person name="Lee S.J."/>
            <person name="Yim H.S."/>
            <person name="Lee J.H."/>
            <person name="Bhattacharya D."/>
            <person name="Yoon H.S."/>
        </authorList>
    </citation>
    <scope>NUCLEOTIDE SEQUENCE [LARGE SCALE GENOMIC DNA]</scope>
    <source>
        <strain evidence="1 2">SKKU-2015</strain>
        <tissue evidence="1">Whole body</tissue>
    </source>
</reference>
<dbReference type="OrthoDB" id="10503828at2759"/>
<evidence type="ECO:0000313" key="1">
    <source>
        <dbReference type="EMBL" id="PXF42596.1"/>
    </source>
</evidence>
<organism evidence="1 2">
    <name type="scientific">Gracilariopsis chorda</name>
    <dbReference type="NCBI Taxonomy" id="448386"/>
    <lineage>
        <taxon>Eukaryota</taxon>
        <taxon>Rhodophyta</taxon>
        <taxon>Florideophyceae</taxon>
        <taxon>Rhodymeniophycidae</taxon>
        <taxon>Gracilariales</taxon>
        <taxon>Gracilariaceae</taxon>
        <taxon>Gracilariopsis</taxon>
    </lineage>
</organism>